<evidence type="ECO:0000256" key="5">
    <source>
        <dbReference type="SAM" id="Coils"/>
    </source>
</evidence>
<dbReference type="InterPro" id="IPR018159">
    <property type="entry name" value="Spectrin/alpha-actinin"/>
</dbReference>
<dbReference type="CDD" id="cd00176">
    <property type="entry name" value="SPEC"/>
    <property type="match status" value="1"/>
</dbReference>
<dbReference type="AlphaFoldDB" id="A0ABC9VYS0"/>
<dbReference type="SMART" id="SM00150">
    <property type="entry name" value="SPEC"/>
    <property type="match status" value="2"/>
</dbReference>
<keyword evidence="2" id="KW-0963">Cytoplasm</keyword>
<comment type="subcellular location">
    <subcellularLocation>
        <location evidence="1">Cytoplasm</location>
    </subcellularLocation>
</comment>
<gene>
    <name evidence="6" type="ORF">GRJ2_000305300</name>
</gene>
<dbReference type="PANTHER" id="PTHR12268:SF14">
    <property type="entry name" value="DYSTROPHIN-1"/>
    <property type="match status" value="1"/>
</dbReference>
<dbReference type="InterPro" id="IPR002017">
    <property type="entry name" value="Spectrin_repeat"/>
</dbReference>
<evidence type="ECO:0000256" key="1">
    <source>
        <dbReference type="ARBA" id="ARBA00004496"/>
    </source>
</evidence>
<keyword evidence="5" id="KW-0175">Coiled coil</keyword>
<sequence length="277" mass="31852">MKTFNHWLTETEEKLSRAQIEAGDVGHAKTNQFLQELQDGIGRQQAVVKTLNVTGEEIIEQSAAADAKVLKEQLESLNTRWQEVCRQLVEKKKRLEEEKNILSEFQEDLNKLILWLEEADSIIGIPLEPGNEDQLRDCLSKVKLRLEELPPHKGILKRLNETGGIALGSASLNPDKKHKLESTLKEANHRLLKVSKDLPEKQKEIEILLKDFIELDQQLNQVILWVTPVKNQLELYNKVGQPGAFDIKLVIWEKNSKTNVSGKDLDMDFKYYKDIHF</sequence>
<dbReference type="Gene3D" id="1.20.58.60">
    <property type="match status" value="2"/>
</dbReference>
<dbReference type="PANTHER" id="PTHR12268">
    <property type="entry name" value="E3 UBIQUITIN-PROTEIN LIGASE KCMF1"/>
    <property type="match status" value="1"/>
</dbReference>
<name>A0ABC9VYS0_GRUJA</name>
<dbReference type="Proteomes" id="UP001623348">
    <property type="component" value="Unassembled WGS sequence"/>
</dbReference>
<organism evidence="6 7">
    <name type="scientific">Grus japonensis</name>
    <name type="common">Japanese crane</name>
    <name type="synonym">Red-crowned crane</name>
    <dbReference type="NCBI Taxonomy" id="30415"/>
    <lineage>
        <taxon>Eukaryota</taxon>
        <taxon>Metazoa</taxon>
        <taxon>Chordata</taxon>
        <taxon>Craniata</taxon>
        <taxon>Vertebrata</taxon>
        <taxon>Euteleostomi</taxon>
        <taxon>Archelosauria</taxon>
        <taxon>Archosauria</taxon>
        <taxon>Dinosauria</taxon>
        <taxon>Saurischia</taxon>
        <taxon>Theropoda</taxon>
        <taxon>Coelurosauria</taxon>
        <taxon>Aves</taxon>
        <taxon>Neognathae</taxon>
        <taxon>Neoaves</taxon>
        <taxon>Gruiformes</taxon>
        <taxon>Gruidae</taxon>
        <taxon>Grus</taxon>
    </lineage>
</organism>
<accession>A0ABC9VYS0</accession>
<evidence type="ECO:0000256" key="3">
    <source>
        <dbReference type="ARBA" id="ARBA00022837"/>
    </source>
</evidence>
<feature type="coiled-coil region" evidence="5">
    <location>
        <begin position="60"/>
        <end position="108"/>
    </location>
</feature>
<keyword evidence="3" id="KW-0106">Calcium</keyword>
<evidence type="ECO:0000256" key="2">
    <source>
        <dbReference type="ARBA" id="ARBA00022490"/>
    </source>
</evidence>
<dbReference type="InterPro" id="IPR050774">
    <property type="entry name" value="KCMF1/Dystrophin"/>
</dbReference>
<comment type="caution">
    <text evidence="6">The sequence shown here is derived from an EMBL/GenBank/DDBJ whole genome shotgun (WGS) entry which is preliminary data.</text>
</comment>
<reference evidence="6 7" key="1">
    <citation type="submission" date="2024-06" db="EMBL/GenBank/DDBJ databases">
        <title>The draft genome of Grus japonensis, version 3.</title>
        <authorList>
            <person name="Nabeshima K."/>
            <person name="Suzuki S."/>
            <person name="Onuma M."/>
        </authorList>
    </citation>
    <scope>NUCLEOTIDE SEQUENCE [LARGE SCALE GENOMIC DNA]</scope>
    <source>
        <strain evidence="6 7">451A</strain>
    </source>
</reference>
<dbReference type="Pfam" id="PF00435">
    <property type="entry name" value="Spectrin"/>
    <property type="match status" value="2"/>
</dbReference>
<protein>
    <submittedName>
        <fullName evidence="6">Dystrophin</fullName>
    </submittedName>
</protein>
<dbReference type="SUPFAM" id="SSF46966">
    <property type="entry name" value="Spectrin repeat"/>
    <property type="match status" value="1"/>
</dbReference>
<evidence type="ECO:0000313" key="6">
    <source>
        <dbReference type="EMBL" id="GAB0178400.1"/>
    </source>
</evidence>
<evidence type="ECO:0000313" key="7">
    <source>
        <dbReference type="Proteomes" id="UP001623348"/>
    </source>
</evidence>
<evidence type="ECO:0000256" key="4">
    <source>
        <dbReference type="ARBA" id="ARBA00023212"/>
    </source>
</evidence>
<keyword evidence="4" id="KW-0206">Cytoskeleton</keyword>
<dbReference type="EMBL" id="BAAFJT010000001">
    <property type="protein sequence ID" value="GAB0178400.1"/>
    <property type="molecule type" value="Genomic_DNA"/>
</dbReference>
<keyword evidence="7" id="KW-1185">Reference proteome</keyword>
<proteinExistence type="predicted"/>